<evidence type="ECO:0000313" key="3">
    <source>
        <dbReference type="Proteomes" id="UP000041254"/>
    </source>
</evidence>
<evidence type="ECO:0000256" key="1">
    <source>
        <dbReference type="SAM" id="Phobius"/>
    </source>
</evidence>
<gene>
    <name evidence="2" type="ORF">Vbra_11358</name>
</gene>
<keyword evidence="1" id="KW-0812">Transmembrane</keyword>
<evidence type="ECO:0000313" key="2">
    <source>
        <dbReference type="EMBL" id="CEL93703.1"/>
    </source>
</evidence>
<protein>
    <submittedName>
        <fullName evidence="2">Uncharacterized protein</fullName>
    </submittedName>
</protein>
<keyword evidence="1" id="KW-0472">Membrane</keyword>
<organism evidence="2 3">
    <name type="scientific">Vitrella brassicaformis (strain CCMP3155)</name>
    <dbReference type="NCBI Taxonomy" id="1169540"/>
    <lineage>
        <taxon>Eukaryota</taxon>
        <taxon>Sar</taxon>
        <taxon>Alveolata</taxon>
        <taxon>Colpodellida</taxon>
        <taxon>Vitrellaceae</taxon>
        <taxon>Vitrella</taxon>
    </lineage>
</organism>
<proteinExistence type="predicted"/>
<keyword evidence="3" id="KW-1185">Reference proteome</keyword>
<feature type="transmembrane region" description="Helical" evidence="1">
    <location>
        <begin position="73"/>
        <end position="103"/>
    </location>
</feature>
<sequence length="116" mass="12977">MGLKINMLKLDKFLKGLKSNTTVKAVIADNDGLVISSPELSKVHKPVWKLGLYIAAVYDSGKLLPETTRVEDWAQYIIIGVLVIVSLATLWELIDTCHAVLVYRKKKKVLTRRLSA</sequence>
<dbReference type="AlphaFoldDB" id="A0A0G4EDU1"/>
<accession>A0A0G4EDU1</accession>
<dbReference type="InParanoid" id="A0A0G4EDU1"/>
<dbReference type="Proteomes" id="UP000041254">
    <property type="component" value="Unassembled WGS sequence"/>
</dbReference>
<keyword evidence="1" id="KW-1133">Transmembrane helix</keyword>
<reference evidence="2 3" key="1">
    <citation type="submission" date="2014-11" db="EMBL/GenBank/DDBJ databases">
        <authorList>
            <person name="Zhu J."/>
            <person name="Qi W."/>
            <person name="Song R."/>
        </authorList>
    </citation>
    <scope>NUCLEOTIDE SEQUENCE [LARGE SCALE GENOMIC DNA]</scope>
</reference>
<dbReference type="VEuPathDB" id="CryptoDB:Vbra_11358"/>
<dbReference type="EMBL" id="CDMY01000185">
    <property type="protein sequence ID" value="CEL93703.1"/>
    <property type="molecule type" value="Genomic_DNA"/>
</dbReference>
<name>A0A0G4EDU1_VITBC</name>